<reference evidence="17" key="1">
    <citation type="submission" date="2022-05" db="EMBL/GenBank/DDBJ databases">
        <title>Novel bacterial taxa in a minimal lignocellulolytic consortium and its capacity to transform plastics disclosed by genome-resolved metagenomics.</title>
        <authorList>
            <person name="Rodriguez C.A.D."/>
            <person name="Diaz-Garcia L."/>
            <person name="Herrera K."/>
            <person name="Tarazona N.A."/>
            <person name="Sproer C."/>
            <person name="Overmann J."/>
            <person name="Jimenez D.J."/>
        </authorList>
    </citation>
    <scope>NUCLEOTIDE SEQUENCE</scope>
    <source>
        <strain evidence="17">MAG5</strain>
    </source>
</reference>
<evidence type="ECO:0000256" key="3">
    <source>
        <dbReference type="ARBA" id="ARBA00001936"/>
    </source>
</evidence>
<dbReference type="InterPro" id="IPR005511">
    <property type="entry name" value="SMP-30"/>
</dbReference>
<keyword evidence="12" id="KW-0106">Calcium</keyword>
<keyword evidence="9" id="KW-0963">Cytoplasm</keyword>
<comment type="similarity">
    <text evidence="6">Belongs to the SMP-30/CGR1 family.</text>
</comment>
<dbReference type="GO" id="GO:0004341">
    <property type="term" value="F:gluconolactonase activity"/>
    <property type="evidence" value="ECO:0007669"/>
    <property type="project" value="UniProtKB-EC"/>
</dbReference>
<dbReference type="EC" id="3.1.1.17" evidence="7"/>
<comment type="cofactor">
    <cofactor evidence="2">
        <name>Ca(2+)</name>
        <dbReference type="ChEBI" id="CHEBI:29108"/>
    </cofactor>
</comment>
<organism evidence="17 18">
    <name type="scientific">Candidatus Pristimantibacillus lignocellulolyticus</name>
    <dbReference type="NCBI Taxonomy" id="2994561"/>
    <lineage>
        <taxon>Bacteria</taxon>
        <taxon>Bacillati</taxon>
        <taxon>Bacillota</taxon>
        <taxon>Bacilli</taxon>
        <taxon>Bacillales</taxon>
        <taxon>Paenibacillaceae</taxon>
        <taxon>Candidatus Pristimantibacillus</taxon>
    </lineage>
</organism>
<dbReference type="Gene3D" id="2.120.10.30">
    <property type="entry name" value="TolB, C-terminal domain"/>
    <property type="match status" value="1"/>
</dbReference>
<evidence type="ECO:0000256" key="6">
    <source>
        <dbReference type="ARBA" id="ARBA00008853"/>
    </source>
</evidence>
<evidence type="ECO:0000256" key="13">
    <source>
        <dbReference type="ARBA" id="ARBA00032464"/>
    </source>
</evidence>
<dbReference type="PRINTS" id="PR01791">
    <property type="entry name" value="REGUCALCIN"/>
</dbReference>
<dbReference type="GO" id="GO:0005737">
    <property type="term" value="C:cytoplasm"/>
    <property type="evidence" value="ECO:0007669"/>
    <property type="project" value="UniProtKB-SubCell"/>
</dbReference>
<evidence type="ECO:0000256" key="9">
    <source>
        <dbReference type="ARBA" id="ARBA00022490"/>
    </source>
</evidence>
<dbReference type="PANTHER" id="PTHR10907">
    <property type="entry name" value="REGUCALCIN"/>
    <property type="match status" value="1"/>
</dbReference>
<evidence type="ECO:0000256" key="2">
    <source>
        <dbReference type="ARBA" id="ARBA00001913"/>
    </source>
</evidence>
<dbReference type="EMBL" id="CP097899">
    <property type="protein sequence ID" value="URN96468.1"/>
    <property type="molecule type" value="Genomic_DNA"/>
</dbReference>
<dbReference type="InterPro" id="IPR013658">
    <property type="entry name" value="SGL"/>
</dbReference>
<evidence type="ECO:0000259" key="16">
    <source>
        <dbReference type="Pfam" id="PF08450"/>
    </source>
</evidence>
<keyword evidence="15" id="KW-0862">Zinc</keyword>
<comment type="subcellular location">
    <subcellularLocation>
        <location evidence="5">Cytoplasm</location>
    </subcellularLocation>
</comment>
<comment type="cofactor">
    <cofactor evidence="3">
        <name>Mn(2+)</name>
        <dbReference type="ChEBI" id="CHEBI:29035"/>
    </cofactor>
</comment>
<evidence type="ECO:0000256" key="15">
    <source>
        <dbReference type="PIRSR" id="PIRSR605511-2"/>
    </source>
</evidence>
<evidence type="ECO:0000256" key="4">
    <source>
        <dbReference type="ARBA" id="ARBA00001946"/>
    </source>
</evidence>
<keyword evidence="11" id="KW-0378">Hydrolase</keyword>
<evidence type="ECO:0000256" key="11">
    <source>
        <dbReference type="ARBA" id="ARBA00022801"/>
    </source>
</evidence>
<feature type="binding site" evidence="15">
    <location>
        <position position="19"/>
    </location>
    <ligand>
        <name>a divalent metal cation</name>
        <dbReference type="ChEBI" id="CHEBI:60240"/>
    </ligand>
</feature>
<comment type="cofactor">
    <cofactor evidence="4">
        <name>Mg(2+)</name>
        <dbReference type="ChEBI" id="CHEBI:18420"/>
    </cofactor>
</comment>
<dbReference type="Pfam" id="PF08450">
    <property type="entry name" value="SGL"/>
    <property type="match status" value="1"/>
</dbReference>
<evidence type="ECO:0000313" key="18">
    <source>
        <dbReference type="Proteomes" id="UP001056756"/>
    </source>
</evidence>
<accession>A0A9J6ZK70</accession>
<feature type="binding site" evidence="15">
    <location>
        <position position="103"/>
    </location>
    <ligand>
        <name>substrate</name>
    </ligand>
</feature>
<dbReference type="InterPro" id="IPR008367">
    <property type="entry name" value="Regucalcin"/>
</dbReference>
<evidence type="ECO:0000256" key="7">
    <source>
        <dbReference type="ARBA" id="ARBA00013227"/>
    </source>
</evidence>
<evidence type="ECO:0000256" key="14">
    <source>
        <dbReference type="PIRSR" id="PIRSR605511-1"/>
    </source>
</evidence>
<sequence length="295" mass="32313">MSTSMNVSLVSNKKASLGEGPVWNRATAQLYWIDILEHNLHIHHPKHPQDDEVIAIPPYISSVIPRQSGNIVLTLKDGFYSYDVTTKELTLLAEVEASLIDNRFNDGKCDPKGRYLAGTMSMSNQLAKGSLYSLDPEYHVTTLLTDVSISNGLAWSAEGDTMYFIDTPTSNVVAFDYDLETGHITNQRVVVQIPEHLGFPDGMTIDAEGMLWVAHWGGWCVSRWNPMNGQMIQTVSVPASQVTSCTFGGTELDTLYITTARVGLSEEELLKQPDAGGLFSIKLGIKGTPANTFAG</sequence>
<dbReference type="GO" id="GO:0019853">
    <property type="term" value="P:L-ascorbic acid biosynthetic process"/>
    <property type="evidence" value="ECO:0007669"/>
    <property type="project" value="TreeGrafter"/>
</dbReference>
<proteinExistence type="inferred from homology"/>
<dbReference type="AlphaFoldDB" id="A0A9J6ZK70"/>
<evidence type="ECO:0000313" key="17">
    <source>
        <dbReference type="EMBL" id="URN96468.1"/>
    </source>
</evidence>
<dbReference type="Proteomes" id="UP001056756">
    <property type="component" value="Chromosome"/>
</dbReference>
<protein>
    <recommendedName>
        <fullName evidence="8">Regucalcin</fullName>
        <ecNumber evidence="7">3.1.1.17</ecNumber>
    </recommendedName>
    <alternativeName>
        <fullName evidence="13">Gluconolactonase</fullName>
    </alternativeName>
</protein>
<evidence type="ECO:0000256" key="1">
    <source>
        <dbReference type="ARBA" id="ARBA00001589"/>
    </source>
</evidence>
<keyword evidence="10 15" id="KW-0479">Metal-binding</keyword>
<comment type="catalytic activity">
    <reaction evidence="1">
        <text>D-glucono-1,5-lactone + H2O = D-gluconate + H(+)</text>
        <dbReference type="Rhea" id="RHEA:10440"/>
        <dbReference type="ChEBI" id="CHEBI:15377"/>
        <dbReference type="ChEBI" id="CHEBI:15378"/>
        <dbReference type="ChEBI" id="CHEBI:16217"/>
        <dbReference type="ChEBI" id="CHEBI:18391"/>
        <dbReference type="EC" id="3.1.1.17"/>
    </reaction>
</comment>
<dbReference type="SUPFAM" id="SSF63829">
    <property type="entry name" value="Calcium-dependent phosphotriesterase"/>
    <property type="match status" value="1"/>
</dbReference>
<feature type="active site" description="Proton donor/acceptor" evidence="14">
    <location>
        <position position="201"/>
    </location>
</feature>
<comment type="cofactor">
    <cofactor evidence="15">
        <name>Zn(2+)</name>
        <dbReference type="ChEBI" id="CHEBI:29105"/>
    </cofactor>
    <text evidence="15">Binds 1 divalent metal cation per subunit.</text>
</comment>
<dbReference type="KEGG" id="plig:NAG76_09720"/>
<evidence type="ECO:0000256" key="8">
    <source>
        <dbReference type="ARBA" id="ARBA00016808"/>
    </source>
</evidence>
<dbReference type="PANTHER" id="PTHR10907:SF47">
    <property type="entry name" value="REGUCALCIN"/>
    <property type="match status" value="1"/>
</dbReference>
<gene>
    <name evidence="17" type="ORF">NAG76_09720</name>
</gene>
<feature type="domain" description="SMP-30/Gluconolactonase/LRE-like region" evidence="16">
    <location>
        <begin position="17"/>
        <end position="261"/>
    </location>
</feature>
<dbReference type="FunFam" id="2.120.10.30:FF:000027">
    <property type="entry name" value="Regucalcin homologue"/>
    <property type="match status" value="1"/>
</dbReference>
<feature type="binding site" evidence="15">
    <location>
        <position position="201"/>
    </location>
    <ligand>
        <name>a divalent metal cation</name>
        <dbReference type="ChEBI" id="CHEBI:60240"/>
    </ligand>
</feature>
<dbReference type="GO" id="GO:0005509">
    <property type="term" value="F:calcium ion binding"/>
    <property type="evidence" value="ECO:0007669"/>
    <property type="project" value="InterPro"/>
</dbReference>
<dbReference type="PRINTS" id="PR01790">
    <property type="entry name" value="SMP30FAMILY"/>
</dbReference>
<name>A0A9J6ZK70_9BACL</name>
<feature type="binding site" evidence="15">
    <location>
        <position position="105"/>
    </location>
    <ligand>
        <name>substrate</name>
    </ligand>
</feature>
<evidence type="ECO:0000256" key="10">
    <source>
        <dbReference type="ARBA" id="ARBA00022723"/>
    </source>
</evidence>
<dbReference type="GO" id="GO:0030234">
    <property type="term" value="F:enzyme regulator activity"/>
    <property type="evidence" value="ECO:0007669"/>
    <property type="project" value="InterPro"/>
</dbReference>
<evidence type="ECO:0000256" key="12">
    <source>
        <dbReference type="ARBA" id="ARBA00022837"/>
    </source>
</evidence>
<feature type="binding site" evidence="15">
    <location>
        <position position="151"/>
    </location>
    <ligand>
        <name>a divalent metal cation</name>
        <dbReference type="ChEBI" id="CHEBI:60240"/>
    </ligand>
</feature>
<evidence type="ECO:0000256" key="5">
    <source>
        <dbReference type="ARBA" id="ARBA00004496"/>
    </source>
</evidence>
<dbReference type="InterPro" id="IPR011042">
    <property type="entry name" value="6-blade_b-propeller_TolB-like"/>
</dbReference>